<dbReference type="GO" id="GO:0016787">
    <property type="term" value="F:hydrolase activity"/>
    <property type="evidence" value="ECO:0007669"/>
    <property type="project" value="UniProtKB-KW"/>
</dbReference>
<dbReference type="Proteomes" id="UP001319080">
    <property type="component" value="Unassembled WGS sequence"/>
</dbReference>
<organism evidence="2 3">
    <name type="scientific">Dawidia cretensis</name>
    <dbReference type="NCBI Taxonomy" id="2782350"/>
    <lineage>
        <taxon>Bacteria</taxon>
        <taxon>Pseudomonadati</taxon>
        <taxon>Bacteroidota</taxon>
        <taxon>Cytophagia</taxon>
        <taxon>Cytophagales</taxon>
        <taxon>Chryseotaleaceae</taxon>
        <taxon>Dawidia</taxon>
    </lineage>
</organism>
<accession>A0AAP2GVQ8</accession>
<protein>
    <submittedName>
        <fullName evidence="2">Alpha/beta hydrolase</fullName>
    </submittedName>
</protein>
<dbReference type="PANTHER" id="PTHR12277">
    <property type="entry name" value="ALPHA/BETA HYDROLASE DOMAIN-CONTAINING PROTEIN"/>
    <property type="match status" value="1"/>
</dbReference>
<proteinExistence type="predicted"/>
<dbReference type="InterPro" id="IPR000073">
    <property type="entry name" value="AB_hydrolase_1"/>
</dbReference>
<keyword evidence="3" id="KW-1185">Reference proteome</keyword>
<dbReference type="Gene3D" id="3.40.50.1820">
    <property type="entry name" value="alpha/beta hydrolase"/>
    <property type="match status" value="1"/>
</dbReference>
<reference evidence="2 3" key="1">
    <citation type="submission" date="2021-05" db="EMBL/GenBank/DDBJ databases">
        <title>A Polyphasic approach of four new species of the genus Ohtaekwangia: Ohtaekwangia histidinii sp. nov., Ohtaekwangia cretensis sp. nov., Ohtaekwangia indiensis sp. nov., Ohtaekwangia reichenbachii sp. nov. from diverse environment.</title>
        <authorList>
            <person name="Octaviana S."/>
        </authorList>
    </citation>
    <scope>NUCLEOTIDE SEQUENCE [LARGE SCALE GENOMIC DNA]</scope>
    <source>
        <strain evidence="2 3">PWU5</strain>
    </source>
</reference>
<dbReference type="InterPro" id="IPR029058">
    <property type="entry name" value="AB_hydrolase_fold"/>
</dbReference>
<feature type="domain" description="AB hydrolase-1" evidence="1">
    <location>
        <begin position="1"/>
        <end position="77"/>
    </location>
</feature>
<name>A0AAP2GVQ8_9BACT</name>
<evidence type="ECO:0000259" key="1">
    <source>
        <dbReference type="Pfam" id="PF00561"/>
    </source>
</evidence>
<dbReference type="AlphaFoldDB" id="A0AAP2GVQ8"/>
<evidence type="ECO:0000313" key="2">
    <source>
        <dbReference type="EMBL" id="MBT1709377.1"/>
    </source>
</evidence>
<gene>
    <name evidence="2" type="ORF">KK062_14135</name>
</gene>
<keyword evidence="2" id="KW-0378">Hydrolase</keyword>
<dbReference type="PANTHER" id="PTHR12277:SF81">
    <property type="entry name" value="PROTEIN ABHD13"/>
    <property type="match status" value="1"/>
</dbReference>
<dbReference type="EMBL" id="JAHESE010000012">
    <property type="protein sequence ID" value="MBT1709377.1"/>
    <property type="molecule type" value="Genomic_DNA"/>
</dbReference>
<dbReference type="SUPFAM" id="SSF53474">
    <property type="entry name" value="alpha/beta-Hydrolases"/>
    <property type="match status" value="1"/>
</dbReference>
<evidence type="ECO:0000313" key="3">
    <source>
        <dbReference type="Proteomes" id="UP001319080"/>
    </source>
</evidence>
<dbReference type="Pfam" id="PF00561">
    <property type="entry name" value="Abhydrolase_1"/>
    <property type="match status" value="1"/>
</dbReference>
<sequence length="169" mass="18290">MIDFRGYGKSTGKPTHASVAADGEFVFSYLVNRPDVKGTKLLLFGTSLGTQIAAHLARTHSTQVKGLVLEGGMSSLTDIALAYAPAEHHAMIRQIPMPYAAKEDVTFLTTVPVLVVHSHEDKEVPFAQGEVLYNNAAGRKDLLVYTGGHLEGMKANAQEYLTHIDALLK</sequence>
<dbReference type="RefSeq" id="WP_254084952.1">
    <property type="nucleotide sequence ID" value="NZ_JAHESE010000012.1"/>
</dbReference>
<comment type="caution">
    <text evidence="2">The sequence shown here is derived from an EMBL/GenBank/DDBJ whole genome shotgun (WGS) entry which is preliminary data.</text>
</comment>